<keyword evidence="5" id="KW-1185">Reference proteome</keyword>
<evidence type="ECO:0000313" key="5">
    <source>
        <dbReference type="Proteomes" id="UP000726136"/>
    </source>
</evidence>
<reference evidence="3" key="3">
    <citation type="submission" date="2021-05" db="EMBL/GenBank/DDBJ databases">
        <authorList>
            <person name="Kalatzis P.G."/>
            <person name="Castillo D."/>
            <person name="D'Alvise P."/>
            <person name="Middelboe M."/>
            <person name="Gram L."/>
        </authorList>
    </citation>
    <scope>NUCLEOTIDE SEQUENCE</scope>
    <source>
        <strain evidence="3">90-11-286</strain>
    </source>
</reference>
<keyword evidence="1" id="KW-0472">Membrane</keyword>
<proteinExistence type="predicted"/>
<evidence type="ECO:0000313" key="3">
    <source>
        <dbReference type="EMBL" id="MBT2920717.1"/>
    </source>
</evidence>
<dbReference type="RefSeq" id="WP_064626956.1">
    <property type="nucleotide sequence ID" value="NZ_CP022102.1"/>
</dbReference>
<keyword evidence="1" id="KW-0812">Transmembrane</keyword>
<sequence length="164" mass="18328">MGALETVILGTVSGIFTTVMLYLIGMFFKHRFVPWYQSITYKGVDINGTWETSAVSGAGIHAKMEMTIRQNAHELDGSLTIVQGADPDKPTQVTNLNVSGHLWEGFLTLNMQSVDRTRLSFSTSLLQVLNGGLRLKGIYSFRSIQADEIESVEVTWKRKDQKKN</sequence>
<evidence type="ECO:0000313" key="4">
    <source>
        <dbReference type="Proteomes" id="UP000078309"/>
    </source>
</evidence>
<evidence type="ECO:0008006" key="6">
    <source>
        <dbReference type="Google" id="ProtNLM"/>
    </source>
</evidence>
<dbReference type="EMBL" id="JAHGUI010000181">
    <property type="protein sequence ID" value="MBT2920717.1"/>
    <property type="molecule type" value="Genomic_DNA"/>
</dbReference>
<reference evidence="3 4" key="1">
    <citation type="journal article" date="2017" name="J. Fish Dis.">
        <title>Comparative assessment of Vibrio virulence in marine fish larvae.</title>
        <authorList>
            <person name="Ronneseth A."/>
            <person name="Castillo D."/>
            <person name="D'Alvise P."/>
            <person name="Tonnesen O."/>
            <person name="Haugland G."/>
            <person name="Grotkjaer T."/>
            <person name="Engell-Sorensen K."/>
            <person name="Norremark L."/>
            <person name="Bergh O."/>
            <person name="Wergeland H.I."/>
            <person name="Gram L."/>
        </authorList>
    </citation>
    <scope>NUCLEOTIDE SEQUENCE [LARGE SCALE GENOMIC DNA]</scope>
    <source>
        <strain evidence="3 4">90-11-286</strain>
    </source>
</reference>
<keyword evidence="1" id="KW-1133">Transmembrane helix</keyword>
<dbReference type="Proteomes" id="UP000078309">
    <property type="component" value="Unassembled WGS sequence"/>
</dbReference>
<dbReference type="EMBL" id="RDPI01000937">
    <property type="protein sequence ID" value="MBF4376600.1"/>
    <property type="molecule type" value="Genomic_DNA"/>
</dbReference>
<evidence type="ECO:0000256" key="1">
    <source>
        <dbReference type="SAM" id="Phobius"/>
    </source>
</evidence>
<dbReference type="Proteomes" id="UP000726136">
    <property type="component" value="Unassembled WGS sequence"/>
</dbReference>
<reference evidence="2 5" key="2">
    <citation type="journal article" date="2021" name="PeerJ">
        <title>Analysis of 44 Vibrio anguillarum genomes reveals high genetic diversity.</title>
        <authorList>
            <person name="Hansen M.J."/>
            <person name="Dalsgaard I."/>
        </authorList>
    </citation>
    <scope>NUCLEOTIDE SEQUENCE [LARGE SCALE GENOMIC DNA]</scope>
    <source>
        <strain evidence="2 5">040915-1/1B</strain>
    </source>
</reference>
<accession>A0ABD4QZK3</accession>
<evidence type="ECO:0000313" key="2">
    <source>
        <dbReference type="EMBL" id="MBF4376600.1"/>
    </source>
</evidence>
<feature type="transmembrane region" description="Helical" evidence="1">
    <location>
        <begin position="6"/>
        <end position="28"/>
    </location>
</feature>
<protein>
    <recommendedName>
        <fullName evidence="6">SMODS-associating 2TM beta-strand rich effector domain-containing protein</fullName>
    </recommendedName>
</protein>
<organism evidence="3 4">
    <name type="scientific">Vibrio anguillarum</name>
    <name type="common">Listonella anguillarum</name>
    <dbReference type="NCBI Taxonomy" id="55601"/>
    <lineage>
        <taxon>Bacteria</taxon>
        <taxon>Pseudomonadati</taxon>
        <taxon>Pseudomonadota</taxon>
        <taxon>Gammaproteobacteria</taxon>
        <taxon>Vibrionales</taxon>
        <taxon>Vibrionaceae</taxon>
        <taxon>Vibrio</taxon>
    </lineage>
</organism>
<comment type="caution">
    <text evidence="3">The sequence shown here is derived from an EMBL/GenBank/DDBJ whole genome shotgun (WGS) entry which is preliminary data.</text>
</comment>
<name>A0ABD4QZK3_VIBAN</name>
<gene>
    <name evidence="2" type="ORF">EAY46_26840</name>
    <name evidence="3" type="ORF">PL14_18815</name>
</gene>
<dbReference type="AlphaFoldDB" id="A0ABD4QZK3"/>